<dbReference type="Pfam" id="PF01649">
    <property type="entry name" value="Ribosomal_S20p"/>
    <property type="match status" value="1"/>
</dbReference>
<evidence type="ECO:0000256" key="2">
    <source>
        <dbReference type="ARBA" id="ARBA00022730"/>
    </source>
</evidence>
<proteinExistence type="inferred from homology"/>
<dbReference type="GO" id="GO:0006412">
    <property type="term" value="P:translation"/>
    <property type="evidence" value="ECO:0007669"/>
    <property type="project" value="UniProtKB-UniRule"/>
</dbReference>
<protein>
    <recommendedName>
        <fullName evidence="6 7">Small ribosomal subunit protein bS20</fullName>
    </recommendedName>
</protein>
<evidence type="ECO:0000256" key="7">
    <source>
        <dbReference type="HAMAP-Rule" id="MF_00500"/>
    </source>
</evidence>
<accession>A0A1F7WQW7</accession>
<keyword evidence="3 7" id="KW-0694">RNA-binding</keyword>
<dbReference type="GO" id="GO:0003735">
    <property type="term" value="F:structural constituent of ribosome"/>
    <property type="evidence" value="ECO:0007669"/>
    <property type="project" value="InterPro"/>
</dbReference>
<evidence type="ECO:0000313" key="9">
    <source>
        <dbReference type="EMBL" id="OGM04957.1"/>
    </source>
</evidence>
<dbReference type="SUPFAM" id="SSF46992">
    <property type="entry name" value="Ribosomal protein S20"/>
    <property type="match status" value="1"/>
</dbReference>
<sequence>MPRIKSQIARLKTNQRDNVVNKTRKSQLKTAIKKFEAVLATNNKDEILKATKQVESVIDSTARTGTIHRNKASRTKSRIQKQINKIMGAK</sequence>
<evidence type="ECO:0000256" key="1">
    <source>
        <dbReference type="ARBA" id="ARBA00007634"/>
    </source>
</evidence>
<evidence type="ECO:0000313" key="10">
    <source>
        <dbReference type="Proteomes" id="UP000178735"/>
    </source>
</evidence>
<keyword evidence="5 7" id="KW-0687">Ribonucleoprotein</keyword>
<dbReference type="EMBL" id="MGFH01000130">
    <property type="protein sequence ID" value="OGM04957.1"/>
    <property type="molecule type" value="Genomic_DNA"/>
</dbReference>
<dbReference type="GO" id="GO:0005829">
    <property type="term" value="C:cytosol"/>
    <property type="evidence" value="ECO:0007669"/>
    <property type="project" value="TreeGrafter"/>
</dbReference>
<dbReference type="InterPro" id="IPR002583">
    <property type="entry name" value="Ribosomal_bS20"/>
</dbReference>
<evidence type="ECO:0000256" key="3">
    <source>
        <dbReference type="ARBA" id="ARBA00022884"/>
    </source>
</evidence>
<keyword evidence="2 7" id="KW-0699">rRNA-binding</keyword>
<keyword evidence="4 7" id="KW-0689">Ribosomal protein</keyword>
<comment type="similarity">
    <text evidence="1 7">Belongs to the bacterial ribosomal protein bS20 family.</text>
</comment>
<evidence type="ECO:0000256" key="4">
    <source>
        <dbReference type="ARBA" id="ARBA00022980"/>
    </source>
</evidence>
<comment type="caution">
    <text evidence="9">The sequence shown here is derived from an EMBL/GenBank/DDBJ whole genome shotgun (WGS) entry which is preliminary data.</text>
</comment>
<dbReference type="Gene3D" id="1.20.58.110">
    <property type="entry name" value="Ribosomal protein S20"/>
    <property type="match status" value="1"/>
</dbReference>
<dbReference type="PANTHER" id="PTHR33398">
    <property type="entry name" value="30S RIBOSOMAL PROTEIN S20"/>
    <property type="match status" value="1"/>
</dbReference>
<gene>
    <name evidence="7" type="primary">rpsT</name>
    <name evidence="9" type="ORF">A2008_01335</name>
</gene>
<dbReference type="Proteomes" id="UP000178735">
    <property type="component" value="Unassembled WGS sequence"/>
</dbReference>
<organism evidence="9 10">
    <name type="scientific">Candidatus Wallbacteria bacterium GWC2_49_35</name>
    <dbReference type="NCBI Taxonomy" id="1817813"/>
    <lineage>
        <taxon>Bacteria</taxon>
        <taxon>Candidatus Walliibacteriota</taxon>
    </lineage>
</organism>
<dbReference type="HAMAP" id="MF_00500">
    <property type="entry name" value="Ribosomal_bS20"/>
    <property type="match status" value="1"/>
</dbReference>
<comment type="function">
    <text evidence="7">Binds directly to 16S ribosomal RNA.</text>
</comment>
<feature type="compositionally biased region" description="Basic residues" evidence="8">
    <location>
        <begin position="69"/>
        <end position="79"/>
    </location>
</feature>
<dbReference type="InterPro" id="IPR036510">
    <property type="entry name" value="Ribosomal_bS20_sf"/>
</dbReference>
<dbReference type="AlphaFoldDB" id="A0A1F7WQW7"/>
<dbReference type="PANTHER" id="PTHR33398:SF1">
    <property type="entry name" value="SMALL RIBOSOMAL SUBUNIT PROTEIN BS20C"/>
    <property type="match status" value="1"/>
</dbReference>
<dbReference type="GO" id="GO:0015935">
    <property type="term" value="C:small ribosomal subunit"/>
    <property type="evidence" value="ECO:0007669"/>
    <property type="project" value="TreeGrafter"/>
</dbReference>
<dbReference type="STRING" id="1817813.A2008_01335"/>
<reference evidence="9 10" key="1">
    <citation type="journal article" date="2016" name="Nat. Commun.">
        <title>Thousands of microbial genomes shed light on interconnected biogeochemical processes in an aquifer system.</title>
        <authorList>
            <person name="Anantharaman K."/>
            <person name="Brown C.T."/>
            <person name="Hug L.A."/>
            <person name="Sharon I."/>
            <person name="Castelle C.J."/>
            <person name="Probst A.J."/>
            <person name="Thomas B.C."/>
            <person name="Singh A."/>
            <person name="Wilkins M.J."/>
            <person name="Karaoz U."/>
            <person name="Brodie E.L."/>
            <person name="Williams K.H."/>
            <person name="Hubbard S.S."/>
            <person name="Banfield J.F."/>
        </authorList>
    </citation>
    <scope>NUCLEOTIDE SEQUENCE [LARGE SCALE GENOMIC DNA]</scope>
</reference>
<evidence type="ECO:0000256" key="6">
    <source>
        <dbReference type="ARBA" id="ARBA00035136"/>
    </source>
</evidence>
<feature type="region of interest" description="Disordered" evidence="8">
    <location>
        <begin position="69"/>
        <end position="90"/>
    </location>
</feature>
<evidence type="ECO:0000256" key="5">
    <source>
        <dbReference type="ARBA" id="ARBA00023274"/>
    </source>
</evidence>
<dbReference type="GO" id="GO:0070181">
    <property type="term" value="F:small ribosomal subunit rRNA binding"/>
    <property type="evidence" value="ECO:0007669"/>
    <property type="project" value="TreeGrafter"/>
</dbReference>
<dbReference type="NCBIfam" id="TIGR00029">
    <property type="entry name" value="S20"/>
    <property type="match status" value="1"/>
</dbReference>
<name>A0A1F7WQW7_9BACT</name>
<evidence type="ECO:0000256" key="8">
    <source>
        <dbReference type="SAM" id="MobiDB-lite"/>
    </source>
</evidence>